<sequence>MVEQGEVVLDWKRLWAGGLATAGVAALIAWLGTLICRALLDVEVAASAAVLDVTDTFVGNYALTAALFALVATGLAHVLTLTTPTPRAFFSWIVGLLTAAAVVMPFTRGDDLAVQVCAAVINLLIGAAIGSLLATVLSRTVFDRERSWQR</sequence>
<comment type="caution">
    <text evidence="2">The sequence shown here is derived from an EMBL/GenBank/DDBJ whole genome shotgun (WGS) entry which is preliminary data.</text>
</comment>
<accession>A0ABP8KM52</accession>
<keyword evidence="1" id="KW-0812">Transmembrane</keyword>
<name>A0ABP8KM52_9MICO</name>
<keyword evidence="3" id="KW-1185">Reference proteome</keyword>
<feature type="transmembrane region" description="Helical" evidence="1">
    <location>
        <begin position="88"/>
        <end position="106"/>
    </location>
</feature>
<dbReference type="RefSeq" id="WP_345207228.1">
    <property type="nucleotide sequence ID" value="NZ_BAABGM010000017.1"/>
</dbReference>
<evidence type="ECO:0000256" key="1">
    <source>
        <dbReference type="SAM" id="Phobius"/>
    </source>
</evidence>
<gene>
    <name evidence="2" type="ORF">GCM10023168_28710</name>
</gene>
<dbReference type="InterPro" id="IPR045713">
    <property type="entry name" value="DUF6069"/>
</dbReference>
<evidence type="ECO:0000313" key="3">
    <source>
        <dbReference type="Proteomes" id="UP001500945"/>
    </source>
</evidence>
<keyword evidence="1" id="KW-0472">Membrane</keyword>
<protein>
    <recommendedName>
        <fullName evidence="4">Integral membrane protein</fullName>
    </recommendedName>
</protein>
<reference evidence="3" key="1">
    <citation type="journal article" date="2019" name="Int. J. Syst. Evol. Microbiol.">
        <title>The Global Catalogue of Microorganisms (GCM) 10K type strain sequencing project: providing services to taxonomists for standard genome sequencing and annotation.</title>
        <authorList>
            <consortium name="The Broad Institute Genomics Platform"/>
            <consortium name="The Broad Institute Genome Sequencing Center for Infectious Disease"/>
            <person name="Wu L."/>
            <person name="Ma J."/>
        </authorList>
    </citation>
    <scope>NUCLEOTIDE SEQUENCE [LARGE SCALE GENOMIC DNA]</scope>
    <source>
        <strain evidence="3">JCM 17809</strain>
    </source>
</reference>
<feature type="transmembrane region" description="Helical" evidence="1">
    <location>
        <begin position="60"/>
        <end position="81"/>
    </location>
</feature>
<proteinExistence type="predicted"/>
<keyword evidence="1" id="KW-1133">Transmembrane helix</keyword>
<feature type="transmembrane region" description="Helical" evidence="1">
    <location>
        <begin position="112"/>
        <end position="137"/>
    </location>
</feature>
<evidence type="ECO:0000313" key="2">
    <source>
        <dbReference type="EMBL" id="GAA4409721.1"/>
    </source>
</evidence>
<dbReference type="EMBL" id="BAABGM010000017">
    <property type="protein sequence ID" value="GAA4409721.1"/>
    <property type="molecule type" value="Genomic_DNA"/>
</dbReference>
<evidence type="ECO:0008006" key="4">
    <source>
        <dbReference type="Google" id="ProtNLM"/>
    </source>
</evidence>
<feature type="transmembrane region" description="Helical" evidence="1">
    <location>
        <begin position="14"/>
        <end position="40"/>
    </location>
</feature>
<dbReference type="Pfam" id="PF19545">
    <property type="entry name" value="DUF6069"/>
    <property type="match status" value="1"/>
</dbReference>
<dbReference type="Proteomes" id="UP001500945">
    <property type="component" value="Unassembled WGS sequence"/>
</dbReference>
<organism evidence="2 3">
    <name type="scientific">Fodinibacter luteus</name>
    <dbReference type="NCBI Taxonomy" id="552064"/>
    <lineage>
        <taxon>Bacteria</taxon>
        <taxon>Bacillati</taxon>
        <taxon>Actinomycetota</taxon>
        <taxon>Actinomycetes</taxon>
        <taxon>Micrococcales</taxon>
        <taxon>Intrasporangiaceae</taxon>
        <taxon>Fodinibacter (ex Wang et al. 2009)</taxon>
    </lineage>
</organism>